<dbReference type="Pfam" id="PF01554">
    <property type="entry name" value="MatE"/>
    <property type="match status" value="2"/>
</dbReference>
<dbReference type="GO" id="GO:0015297">
    <property type="term" value="F:antiporter activity"/>
    <property type="evidence" value="ECO:0007669"/>
    <property type="project" value="InterPro"/>
</dbReference>
<evidence type="ECO:0000313" key="8">
    <source>
        <dbReference type="Proteomes" id="UP000254808"/>
    </source>
</evidence>
<feature type="transmembrane region" description="Helical" evidence="6">
    <location>
        <begin position="184"/>
        <end position="207"/>
    </location>
</feature>
<feature type="transmembrane region" description="Helical" evidence="6">
    <location>
        <begin position="380"/>
        <end position="397"/>
    </location>
</feature>
<dbReference type="GO" id="GO:0005886">
    <property type="term" value="C:plasma membrane"/>
    <property type="evidence" value="ECO:0007669"/>
    <property type="project" value="TreeGrafter"/>
</dbReference>
<dbReference type="OrthoDB" id="9776324at2"/>
<dbReference type="InterPro" id="IPR044644">
    <property type="entry name" value="DinF-like"/>
</dbReference>
<dbReference type="Proteomes" id="UP000254808">
    <property type="component" value="Chromosome"/>
</dbReference>
<dbReference type="RefSeq" id="WP_114982873.1">
    <property type="nucleotide sequence ID" value="NZ_CP027806.1"/>
</dbReference>
<keyword evidence="5 6" id="KW-0472">Membrane</keyword>
<feature type="transmembrane region" description="Helical" evidence="6">
    <location>
        <begin position="305"/>
        <end position="326"/>
    </location>
</feature>
<evidence type="ECO:0000256" key="5">
    <source>
        <dbReference type="ARBA" id="ARBA00023136"/>
    </source>
</evidence>
<feature type="transmembrane region" description="Helical" evidence="6">
    <location>
        <begin position="235"/>
        <end position="255"/>
    </location>
</feature>
<dbReference type="AlphaFoldDB" id="A0A345UGI5"/>
<comment type="subcellular location">
    <subcellularLocation>
        <location evidence="1">Membrane</location>
        <topology evidence="1">Multi-pass membrane protein</topology>
    </subcellularLocation>
</comment>
<keyword evidence="8" id="KW-1185">Reference proteome</keyword>
<evidence type="ECO:0000256" key="4">
    <source>
        <dbReference type="ARBA" id="ARBA00022989"/>
    </source>
</evidence>
<evidence type="ECO:0000256" key="3">
    <source>
        <dbReference type="ARBA" id="ARBA00022692"/>
    </source>
</evidence>
<feature type="transmembrane region" description="Helical" evidence="6">
    <location>
        <begin position="261"/>
        <end position="284"/>
    </location>
</feature>
<comment type="similarity">
    <text evidence="2">Belongs to the multi antimicrobial extrusion (MATE) (TC 2.A.66.1) family.</text>
</comment>
<sequence length="433" mass="47893">MNRQILRLAIPNIISNLSVPLLSSVDTALVGRLDGVYYLGALAIGGMIFNFLYWGFGFLRMGTTGLTATAYGGKNDAEVGVVLSRAVLTAILGSALLLVSQYLLFSGAMLIVSTSDEVREMAALYFYIRIWDAPAVLALFAIQGWFLGMQNARFPMYITIFINLLNIGLNIFFIYGLGMTVDGVAYGTVIAQYLGLIFALWLFFRYYGRGYIHLGRKALLAIEGLKRFFSVSRDIFIRTMSLIFTYSFFTIQSAALGDEYLAINTILMQLWYIMAYGVDGFAYAAESITGKYTGRGDRAGLLQAVKLLIAWGLGLGVAFSGIYFLLDEHLIRLFTDNPELIALGLTFFAWTIAAPLINSFCFMLDGIFIGATVTGPMRDSMLISTFLVFIPAYYLTVDLLGNHALWLAMTAYMLARGATLLWFLPRKVLAQVG</sequence>
<keyword evidence="4 6" id="KW-1133">Transmembrane helix</keyword>
<evidence type="ECO:0000256" key="2">
    <source>
        <dbReference type="ARBA" id="ARBA00010199"/>
    </source>
</evidence>
<evidence type="ECO:0000256" key="1">
    <source>
        <dbReference type="ARBA" id="ARBA00004141"/>
    </source>
</evidence>
<dbReference type="CDD" id="cd13136">
    <property type="entry name" value="MATE_DinF_like"/>
    <property type="match status" value="1"/>
</dbReference>
<feature type="transmembrane region" description="Helical" evidence="6">
    <location>
        <begin position="154"/>
        <end position="178"/>
    </location>
</feature>
<gene>
    <name evidence="7" type="ORF">CYPRO_0299</name>
</gene>
<dbReference type="NCBIfam" id="TIGR00797">
    <property type="entry name" value="matE"/>
    <property type="match status" value="1"/>
</dbReference>
<dbReference type="InterPro" id="IPR002528">
    <property type="entry name" value="MATE_fam"/>
</dbReference>
<accession>A0A345UGI5</accession>
<keyword evidence="3 6" id="KW-0812">Transmembrane</keyword>
<reference evidence="7 8" key="1">
    <citation type="submission" date="2018-03" db="EMBL/GenBank/DDBJ databases">
        <title>Phenotypic and genomic properties of Cyclonatronum proteinivorum gen. nov., sp. nov., a haloalkaliphilic bacteroidete from soda lakes possessing Na+-translocating rhodopsin.</title>
        <authorList>
            <person name="Toshchakov S.V."/>
            <person name="Korzhenkov A."/>
            <person name="Samarov N.I."/>
            <person name="Kublanov I.V."/>
            <person name="Muntyan M.S."/>
            <person name="Sorokin D.Y."/>
        </authorList>
    </citation>
    <scope>NUCLEOTIDE SEQUENCE [LARGE SCALE GENOMIC DNA]</scope>
    <source>
        <strain evidence="7 8">Omega</strain>
    </source>
</reference>
<dbReference type="EMBL" id="CP027806">
    <property type="protein sequence ID" value="AXI99586.1"/>
    <property type="molecule type" value="Genomic_DNA"/>
</dbReference>
<feature type="transmembrane region" description="Helical" evidence="6">
    <location>
        <begin position="346"/>
        <end position="368"/>
    </location>
</feature>
<evidence type="ECO:0000256" key="6">
    <source>
        <dbReference type="SAM" id="Phobius"/>
    </source>
</evidence>
<feature type="transmembrane region" description="Helical" evidence="6">
    <location>
        <begin position="124"/>
        <end position="147"/>
    </location>
</feature>
<protein>
    <submittedName>
        <fullName evidence="7">Multidrug resistance protein, MATE family</fullName>
    </submittedName>
</protein>
<dbReference type="PANTHER" id="PTHR42893">
    <property type="entry name" value="PROTEIN DETOXIFICATION 44, CHLOROPLASTIC-RELATED"/>
    <property type="match status" value="1"/>
</dbReference>
<evidence type="ECO:0000313" key="7">
    <source>
        <dbReference type="EMBL" id="AXI99586.1"/>
    </source>
</evidence>
<dbReference type="KEGG" id="cprv:CYPRO_0299"/>
<feature type="transmembrane region" description="Helical" evidence="6">
    <location>
        <begin position="403"/>
        <end position="424"/>
    </location>
</feature>
<feature type="transmembrane region" description="Helical" evidence="6">
    <location>
        <begin position="79"/>
        <end position="104"/>
    </location>
</feature>
<proteinExistence type="inferred from homology"/>
<dbReference type="GO" id="GO:0042910">
    <property type="term" value="F:xenobiotic transmembrane transporter activity"/>
    <property type="evidence" value="ECO:0007669"/>
    <property type="project" value="InterPro"/>
</dbReference>
<organism evidence="7 8">
    <name type="scientific">Cyclonatronum proteinivorum</name>
    <dbReference type="NCBI Taxonomy" id="1457365"/>
    <lineage>
        <taxon>Bacteria</taxon>
        <taxon>Pseudomonadati</taxon>
        <taxon>Balneolota</taxon>
        <taxon>Balneolia</taxon>
        <taxon>Balneolales</taxon>
        <taxon>Cyclonatronaceae</taxon>
        <taxon>Cyclonatronum</taxon>
    </lineage>
</organism>
<dbReference type="PANTHER" id="PTHR42893:SF46">
    <property type="entry name" value="PROTEIN DETOXIFICATION 44, CHLOROPLASTIC"/>
    <property type="match status" value="1"/>
</dbReference>
<name>A0A345UGI5_9BACT</name>
<feature type="transmembrane region" description="Helical" evidence="6">
    <location>
        <begin position="36"/>
        <end position="59"/>
    </location>
</feature>